<organism evidence="1 2">
    <name type="scientific">Aromia moschata</name>
    <dbReference type="NCBI Taxonomy" id="1265417"/>
    <lineage>
        <taxon>Eukaryota</taxon>
        <taxon>Metazoa</taxon>
        <taxon>Ecdysozoa</taxon>
        <taxon>Arthropoda</taxon>
        <taxon>Hexapoda</taxon>
        <taxon>Insecta</taxon>
        <taxon>Pterygota</taxon>
        <taxon>Neoptera</taxon>
        <taxon>Endopterygota</taxon>
        <taxon>Coleoptera</taxon>
        <taxon>Polyphaga</taxon>
        <taxon>Cucujiformia</taxon>
        <taxon>Chrysomeloidea</taxon>
        <taxon>Cerambycidae</taxon>
        <taxon>Cerambycinae</taxon>
        <taxon>Callichromatini</taxon>
        <taxon>Aromia</taxon>
    </lineage>
</organism>
<comment type="caution">
    <text evidence="1">The sequence shown here is derived from an EMBL/GenBank/DDBJ whole genome shotgun (WGS) entry which is preliminary data.</text>
</comment>
<evidence type="ECO:0000313" key="2">
    <source>
        <dbReference type="Proteomes" id="UP001162162"/>
    </source>
</evidence>
<dbReference type="EMBL" id="JAPWTK010000018">
    <property type="protein sequence ID" value="KAJ8958304.1"/>
    <property type="molecule type" value="Genomic_DNA"/>
</dbReference>
<dbReference type="Proteomes" id="UP001162162">
    <property type="component" value="Unassembled WGS sequence"/>
</dbReference>
<evidence type="ECO:0000313" key="1">
    <source>
        <dbReference type="EMBL" id="KAJ8958304.1"/>
    </source>
</evidence>
<accession>A0AAV8Z539</accession>
<dbReference type="AlphaFoldDB" id="A0AAV8Z539"/>
<protein>
    <submittedName>
        <fullName evidence="1">Uncharacterized protein</fullName>
    </submittedName>
</protein>
<name>A0AAV8Z539_9CUCU</name>
<sequence length="128" mass="14128">MNSTTNLVGAATRYIVGRNAVQTVYWRTPNQNSSASQARMLKVSRTFNYGKPQESGPPLPTYSSSRSFASTNNLSFFPSVGKNVEQSTKNGEYGINKGRLLSRSGEYDGRKTRMALVVLKVGRKENVN</sequence>
<keyword evidence="2" id="KW-1185">Reference proteome</keyword>
<gene>
    <name evidence="1" type="ORF">NQ318_017450</name>
</gene>
<reference evidence="1" key="1">
    <citation type="journal article" date="2023" name="Insect Mol. Biol.">
        <title>Genome sequencing provides insights into the evolution of gene families encoding plant cell wall-degrading enzymes in longhorned beetles.</title>
        <authorList>
            <person name="Shin N.R."/>
            <person name="Okamura Y."/>
            <person name="Kirsch R."/>
            <person name="Pauchet Y."/>
        </authorList>
    </citation>
    <scope>NUCLEOTIDE SEQUENCE</scope>
    <source>
        <strain evidence="1">AMC_N1</strain>
    </source>
</reference>
<proteinExistence type="predicted"/>